<dbReference type="Proteomes" id="UP000000561">
    <property type="component" value="Chromosome 7"/>
</dbReference>
<reference evidence="1 2" key="1">
    <citation type="journal article" date="2006" name="Nature">
        <title>Insights from the genome of the biotrophic fungal plant pathogen Ustilago maydis.</title>
        <authorList>
            <person name="Kamper J."/>
            <person name="Kahmann R."/>
            <person name="Bolker M."/>
            <person name="Ma L.J."/>
            <person name="Brefort T."/>
            <person name="Saville B.J."/>
            <person name="Banuett F."/>
            <person name="Kronstad J.W."/>
            <person name="Gold S.E."/>
            <person name="Muller O."/>
            <person name="Perlin M.H."/>
            <person name="Wosten H.A."/>
            <person name="de Vries R."/>
            <person name="Ruiz-Herrera J."/>
            <person name="Reynaga-Pena C.G."/>
            <person name="Snetselaar K."/>
            <person name="McCann M."/>
            <person name="Perez-Martin J."/>
            <person name="Feldbrugge M."/>
            <person name="Basse C.W."/>
            <person name="Steinberg G."/>
            <person name="Ibeas J.I."/>
            <person name="Holloman W."/>
            <person name="Guzman P."/>
            <person name="Farman M."/>
            <person name="Stajich J.E."/>
            <person name="Sentandreu R."/>
            <person name="Gonzalez-Prieto J.M."/>
            <person name="Kennell J.C."/>
            <person name="Molina L."/>
            <person name="Schirawski J."/>
            <person name="Mendoza-Mendoza A."/>
            <person name="Greilinger D."/>
            <person name="Munch K."/>
            <person name="Rossel N."/>
            <person name="Scherer M."/>
            <person name="Vranes M."/>
            <person name="Ladendorf O."/>
            <person name="Vincon V."/>
            <person name="Fuchs U."/>
            <person name="Sandrock B."/>
            <person name="Meng S."/>
            <person name="Ho E.C."/>
            <person name="Cahill M.J."/>
            <person name="Boyce K.J."/>
            <person name="Klose J."/>
            <person name="Klosterman S.J."/>
            <person name="Deelstra H.J."/>
            <person name="Ortiz-Castellanos L."/>
            <person name="Li W."/>
            <person name="Sanchez-Alonso P."/>
            <person name="Schreier P.H."/>
            <person name="Hauser-Hahn I."/>
            <person name="Vaupel M."/>
            <person name="Koopmann E."/>
            <person name="Friedrich G."/>
            <person name="Voss H."/>
            <person name="Schluter T."/>
            <person name="Margolis J."/>
            <person name="Platt D."/>
            <person name="Swimmer C."/>
            <person name="Gnirke A."/>
            <person name="Chen F."/>
            <person name="Vysotskaia V."/>
            <person name="Mannhaupt G."/>
            <person name="Guldener U."/>
            <person name="Munsterkotter M."/>
            <person name="Haase D."/>
            <person name="Oesterheld M."/>
            <person name="Mewes H.W."/>
            <person name="Mauceli E.W."/>
            <person name="DeCaprio D."/>
            <person name="Wade C.M."/>
            <person name="Butler J."/>
            <person name="Young S."/>
            <person name="Jaffe D.B."/>
            <person name="Calvo S."/>
            <person name="Nusbaum C."/>
            <person name="Galagan J."/>
            <person name="Birren B.W."/>
        </authorList>
    </citation>
    <scope>NUCLEOTIDE SEQUENCE [LARGE SCALE GENOMIC DNA]</scope>
    <source>
        <strain evidence="2">DSM 14603 / FGSC 9021 / UM521</strain>
    </source>
</reference>
<organism evidence="1 2">
    <name type="scientific">Mycosarcoma maydis</name>
    <name type="common">Corn smut fungus</name>
    <name type="synonym">Ustilago maydis</name>
    <dbReference type="NCBI Taxonomy" id="5270"/>
    <lineage>
        <taxon>Eukaryota</taxon>
        <taxon>Fungi</taxon>
        <taxon>Dikarya</taxon>
        <taxon>Basidiomycota</taxon>
        <taxon>Ustilaginomycotina</taxon>
        <taxon>Ustilaginomycetes</taxon>
        <taxon>Ustilaginales</taxon>
        <taxon>Ustilaginaceae</taxon>
        <taxon>Mycosarcoma</taxon>
    </lineage>
</organism>
<proteinExistence type="predicted"/>
<sequence length="117" mass="12734">MKISVLEATRGASKLGVASKFGVAGAPPSNHECQLIKTSSQQTHRCIPDQRTQGRLAGSDNHAQSRIMNVAQRFEQRRLLAQNASFGSLLACLNRRAERAFDDRSAASSLPPIYKPS</sequence>
<dbReference type="GeneID" id="23563660"/>
<gene>
    <name evidence="1" type="ORF">UMAG_03091</name>
</gene>
<evidence type="ECO:0000313" key="2">
    <source>
        <dbReference type="Proteomes" id="UP000000561"/>
    </source>
</evidence>
<accession>A0A0D1E3P5</accession>
<keyword evidence="2" id="KW-1185">Reference proteome</keyword>
<evidence type="ECO:0000313" key="1">
    <source>
        <dbReference type="EMBL" id="KIS69115.1"/>
    </source>
</evidence>
<dbReference type="KEGG" id="uma:UMAG_03091"/>
<protein>
    <submittedName>
        <fullName evidence="1">Uncharacterized protein</fullName>
    </submittedName>
</protein>
<dbReference type="RefSeq" id="XP_011389450.1">
    <property type="nucleotide sequence ID" value="XM_011391148.1"/>
</dbReference>
<dbReference type="EMBL" id="CM003146">
    <property type="protein sequence ID" value="KIS69115.1"/>
    <property type="molecule type" value="Genomic_DNA"/>
</dbReference>
<dbReference type="VEuPathDB" id="FungiDB:UMAG_03091"/>
<dbReference type="AlphaFoldDB" id="A0A0D1E3P5"/>
<name>A0A0D1E3P5_MYCMD</name>
<dbReference type="InParanoid" id="A0A0D1E3P5"/>